<organism evidence="1 2">
    <name type="scientific">Erwinia piriflorinigrans CFBP 5888</name>
    <dbReference type="NCBI Taxonomy" id="1161919"/>
    <lineage>
        <taxon>Bacteria</taxon>
        <taxon>Pseudomonadati</taxon>
        <taxon>Pseudomonadota</taxon>
        <taxon>Gammaproteobacteria</taxon>
        <taxon>Enterobacterales</taxon>
        <taxon>Erwiniaceae</taxon>
        <taxon>Erwinia</taxon>
    </lineage>
</organism>
<accession>V5ZBU3</accession>
<comment type="caution">
    <text evidence="1">The sequence shown here is derived from an EMBL/GenBank/DDBJ whole genome shotgun (WGS) entry which is preliminary data.</text>
</comment>
<dbReference type="AlphaFoldDB" id="V5ZBU3"/>
<protein>
    <submittedName>
        <fullName evidence="1">Uncharacterized protein</fullName>
    </submittedName>
</protein>
<sequence length="34" mass="3978">MRKVCYTGHQIIAVLKQMFADLSFESRALKYVTE</sequence>
<name>V5ZBU3_9GAMM</name>
<dbReference type="EMBL" id="CAHS01000020">
    <property type="protein sequence ID" value="CCG88412.1"/>
    <property type="molecule type" value="Genomic_DNA"/>
</dbReference>
<proteinExistence type="predicted"/>
<evidence type="ECO:0000313" key="1">
    <source>
        <dbReference type="EMBL" id="CCG88412.1"/>
    </source>
</evidence>
<evidence type="ECO:0000313" key="2">
    <source>
        <dbReference type="Proteomes" id="UP000018217"/>
    </source>
</evidence>
<gene>
    <name evidence="1" type="ORF">EPIR_3049</name>
</gene>
<keyword evidence="2" id="KW-1185">Reference proteome</keyword>
<reference evidence="1 2" key="1">
    <citation type="journal article" date="2013" name="Syst. Appl. Microbiol.">
        <title>Phylogenetic position and virulence apparatus of the pear flower necrosis pathogen Erwinia piriflorinigrans CFBP 5888T as assessed by comparative genomics.</title>
        <authorList>
            <person name="Smits T.H."/>
            <person name="Rezzonico F."/>
            <person name="Lopez M.M."/>
            <person name="Blom J."/>
            <person name="Goesmann A."/>
            <person name="Frey J.E."/>
            <person name="Duffy B."/>
        </authorList>
    </citation>
    <scope>NUCLEOTIDE SEQUENCE [LARGE SCALE GENOMIC DNA]</scope>
    <source>
        <strain evidence="2">CFBP5888</strain>
    </source>
</reference>
<dbReference type="Proteomes" id="UP000018217">
    <property type="component" value="Unassembled WGS sequence"/>
</dbReference>